<evidence type="ECO:0000313" key="8">
    <source>
        <dbReference type="EMBL" id="SFV27470.1"/>
    </source>
</evidence>
<evidence type="ECO:0000256" key="3">
    <source>
        <dbReference type="ARBA" id="ARBA00022576"/>
    </source>
</evidence>
<name>A0A1I7MYH7_9BACT</name>
<gene>
    <name evidence="8" type="ORF">SAMN05660895_0119</name>
</gene>
<keyword evidence="5" id="KW-0663">Pyridoxal phosphate</keyword>
<organism evidence="8 9">
    <name type="scientific">Thermoflavifilum thermophilum</name>
    <dbReference type="NCBI Taxonomy" id="1393122"/>
    <lineage>
        <taxon>Bacteria</taxon>
        <taxon>Pseudomonadati</taxon>
        <taxon>Bacteroidota</taxon>
        <taxon>Chitinophagia</taxon>
        <taxon>Chitinophagales</taxon>
        <taxon>Chitinophagaceae</taxon>
        <taxon>Thermoflavifilum</taxon>
    </lineage>
</organism>
<dbReference type="PROSITE" id="PS00105">
    <property type="entry name" value="AA_TRANSFER_CLASS_1"/>
    <property type="match status" value="1"/>
</dbReference>
<evidence type="ECO:0000313" key="9">
    <source>
        <dbReference type="Proteomes" id="UP000199537"/>
    </source>
</evidence>
<evidence type="ECO:0000256" key="1">
    <source>
        <dbReference type="ARBA" id="ARBA00001933"/>
    </source>
</evidence>
<sequence>MQLASRLNRIAESQTIRMAKLGRELKAQGIDVIDLSIGEPDFDTPVHIKEAAKKALDEGYTHYPPVPGYPELRKAIAEKLKLENNWEVTPEQIVVSNGAKQAIANIMLSLLDPGDEVIIPTPYWVSYADITKLAEGTPVFVRCGFEQQYKLKPEQLQQAITPRTKAIIYSSPSNPTGALYSKEELAALAEVLRRHPQVFIISDEIYEYINYVGQHQSITQFQDLLPRIIVINGFSKGFAMTGWRLGYSVSPLPIAKACDTIQGQFTSGANAFAQRGALYALQSSREACKEMVQAFRERRDFMVKALQQIPGLRFHVPEGAFYLFPEVKSYFGKTDGKHHIGNADDLAMYLLHKAHVSTVTGTAFGEPDCIRLSYANSLEKLSIAMERIREALQQLH</sequence>
<dbReference type="PANTHER" id="PTHR46383:SF1">
    <property type="entry name" value="ASPARTATE AMINOTRANSFERASE"/>
    <property type="match status" value="1"/>
</dbReference>
<evidence type="ECO:0000256" key="6">
    <source>
        <dbReference type="RuleBase" id="RU000481"/>
    </source>
</evidence>
<dbReference type="FunFam" id="3.40.640.10:FF:000033">
    <property type="entry name" value="Aspartate aminotransferase"/>
    <property type="match status" value="1"/>
</dbReference>
<dbReference type="RefSeq" id="WP_092456255.1">
    <property type="nucleotide sequence ID" value="NZ_FPCJ01000001.1"/>
</dbReference>
<dbReference type="CDD" id="cd00609">
    <property type="entry name" value="AAT_like"/>
    <property type="match status" value="1"/>
</dbReference>
<evidence type="ECO:0000256" key="4">
    <source>
        <dbReference type="ARBA" id="ARBA00022679"/>
    </source>
</evidence>
<evidence type="ECO:0000259" key="7">
    <source>
        <dbReference type="Pfam" id="PF00155"/>
    </source>
</evidence>
<keyword evidence="4 6" id="KW-0808">Transferase</keyword>
<dbReference type="Gene3D" id="3.40.640.10">
    <property type="entry name" value="Type I PLP-dependent aspartate aminotransferase-like (Major domain)"/>
    <property type="match status" value="1"/>
</dbReference>
<comment type="similarity">
    <text evidence="2 6">Belongs to the class-I pyridoxal-phosphate-dependent aminotransferase family.</text>
</comment>
<protein>
    <recommendedName>
        <fullName evidence="6">Aminotransferase</fullName>
        <ecNumber evidence="6">2.6.1.-</ecNumber>
    </recommendedName>
</protein>
<keyword evidence="9" id="KW-1185">Reference proteome</keyword>
<dbReference type="OrthoDB" id="9802328at2"/>
<dbReference type="EMBL" id="FPCJ01000001">
    <property type="protein sequence ID" value="SFV27470.1"/>
    <property type="molecule type" value="Genomic_DNA"/>
</dbReference>
<accession>A0A1I7MYH7</accession>
<dbReference type="InterPro" id="IPR015421">
    <property type="entry name" value="PyrdxlP-dep_Trfase_major"/>
</dbReference>
<dbReference type="PANTHER" id="PTHR46383">
    <property type="entry name" value="ASPARTATE AMINOTRANSFERASE"/>
    <property type="match status" value="1"/>
</dbReference>
<comment type="cofactor">
    <cofactor evidence="1 6">
        <name>pyridoxal 5'-phosphate</name>
        <dbReference type="ChEBI" id="CHEBI:597326"/>
    </cofactor>
</comment>
<dbReference type="PRINTS" id="PR00753">
    <property type="entry name" value="ACCSYNTHASE"/>
</dbReference>
<dbReference type="Proteomes" id="UP000199537">
    <property type="component" value="Unassembled WGS sequence"/>
</dbReference>
<dbReference type="GO" id="GO:0006520">
    <property type="term" value="P:amino acid metabolic process"/>
    <property type="evidence" value="ECO:0007669"/>
    <property type="project" value="InterPro"/>
</dbReference>
<keyword evidence="3 6" id="KW-0032">Aminotransferase</keyword>
<dbReference type="Pfam" id="PF00155">
    <property type="entry name" value="Aminotran_1_2"/>
    <property type="match status" value="1"/>
</dbReference>
<dbReference type="InterPro" id="IPR015422">
    <property type="entry name" value="PyrdxlP-dep_Trfase_small"/>
</dbReference>
<dbReference type="AlphaFoldDB" id="A0A1I7MYH7"/>
<reference evidence="9" key="1">
    <citation type="submission" date="2016-10" db="EMBL/GenBank/DDBJ databases">
        <authorList>
            <person name="Varghese N."/>
            <person name="Submissions S."/>
        </authorList>
    </citation>
    <scope>NUCLEOTIDE SEQUENCE [LARGE SCALE GENOMIC DNA]</scope>
    <source>
        <strain evidence="9">DSM 14807</strain>
    </source>
</reference>
<dbReference type="SUPFAM" id="SSF53383">
    <property type="entry name" value="PLP-dependent transferases"/>
    <property type="match status" value="1"/>
</dbReference>
<evidence type="ECO:0000256" key="2">
    <source>
        <dbReference type="ARBA" id="ARBA00007441"/>
    </source>
</evidence>
<dbReference type="EC" id="2.6.1.-" evidence="6"/>
<dbReference type="STRING" id="1393122.SAMN05660895_0119"/>
<feature type="domain" description="Aminotransferase class I/classII large" evidence="7">
    <location>
        <begin position="31"/>
        <end position="388"/>
    </location>
</feature>
<dbReference type="InterPro" id="IPR050596">
    <property type="entry name" value="AspAT/PAT-like"/>
</dbReference>
<dbReference type="Gene3D" id="3.90.1150.10">
    <property type="entry name" value="Aspartate Aminotransferase, domain 1"/>
    <property type="match status" value="1"/>
</dbReference>
<dbReference type="InterPro" id="IPR004839">
    <property type="entry name" value="Aminotransferase_I/II_large"/>
</dbReference>
<dbReference type="InterPro" id="IPR015424">
    <property type="entry name" value="PyrdxlP-dep_Trfase"/>
</dbReference>
<proteinExistence type="inferred from homology"/>
<evidence type="ECO:0000256" key="5">
    <source>
        <dbReference type="ARBA" id="ARBA00022898"/>
    </source>
</evidence>
<dbReference type="InterPro" id="IPR004838">
    <property type="entry name" value="NHTrfase_class1_PyrdxlP-BS"/>
</dbReference>
<dbReference type="GO" id="GO:0030170">
    <property type="term" value="F:pyridoxal phosphate binding"/>
    <property type="evidence" value="ECO:0007669"/>
    <property type="project" value="InterPro"/>
</dbReference>
<dbReference type="GO" id="GO:0008483">
    <property type="term" value="F:transaminase activity"/>
    <property type="evidence" value="ECO:0007669"/>
    <property type="project" value="UniProtKB-KW"/>
</dbReference>